<evidence type="ECO:0000256" key="11">
    <source>
        <dbReference type="ARBA" id="ARBA00022833"/>
    </source>
</evidence>
<evidence type="ECO:0000313" key="14">
    <source>
        <dbReference type="EMBL" id="MFC4348634.1"/>
    </source>
</evidence>
<protein>
    <recommendedName>
        <fullName evidence="6">beta-lactamase</fullName>
        <ecNumber evidence="6">3.5.2.6</ecNumber>
    </recommendedName>
</protein>
<dbReference type="RefSeq" id="WP_068149054.1">
    <property type="nucleotide sequence ID" value="NZ_JBHSCR010000013.1"/>
</dbReference>
<dbReference type="Gene3D" id="3.60.15.10">
    <property type="entry name" value="Ribonuclease Z/Hydroxyacylglutathione hydrolase-like"/>
    <property type="match status" value="1"/>
</dbReference>
<dbReference type="NCBIfam" id="NF012229">
    <property type="entry name" value="bla_class_B_core"/>
    <property type="match status" value="1"/>
</dbReference>
<keyword evidence="10 14" id="KW-0378">Hydrolase</keyword>
<evidence type="ECO:0000256" key="6">
    <source>
        <dbReference type="ARBA" id="ARBA00012865"/>
    </source>
</evidence>
<keyword evidence="15" id="KW-1185">Reference proteome</keyword>
<comment type="caution">
    <text evidence="14">The sequence shown here is derived from an EMBL/GenBank/DDBJ whole genome shotgun (WGS) entry which is preliminary data.</text>
</comment>
<dbReference type="EMBL" id="JBHSCR010000013">
    <property type="protein sequence ID" value="MFC4348634.1"/>
    <property type="molecule type" value="Genomic_DNA"/>
</dbReference>
<evidence type="ECO:0000313" key="15">
    <source>
        <dbReference type="Proteomes" id="UP001595776"/>
    </source>
</evidence>
<dbReference type="InterPro" id="IPR036866">
    <property type="entry name" value="RibonucZ/Hydroxyglut_hydro"/>
</dbReference>
<reference evidence="15" key="1">
    <citation type="journal article" date="2019" name="Int. J. Syst. Evol. Microbiol.">
        <title>The Global Catalogue of Microorganisms (GCM) 10K type strain sequencing project: providing services to taxonomists for standard genome sequencing and annotation.</title>
        <authorList>
            <consortium name="The Broad Institute Genomics Platform"/>
            <consortium name="The Broad Institute Genome Sequencing Center for Infectious Disease"/>
            <person name="Wu L."/>
            <person name="Ma J."/>
        </authorList>
    </citation>
    <scope>NUCLEOTIDE SEQUENCE [LARGE SCALE GENOMIC DNA]</scope>
    <source>
        <strain evidence="15">CGMCC 1.15304</strain>
    </source>
</reference>
<feature type="domain" description="Metallo-beta-lactamase" evidence="13">
    <location>
        <begin position="49"/>
        <end position="221"/>
    </location>
</feature>
<proteinExistence type="inferred from homology"/>
<dbReference type="NCBIfam" id="NF033088">
    <property type="entry name" value="bla_subclass_B1"/>
    <property type="match status" value="1"/>
</dbReference>
<dbReference type="EC" id="3.5.2.6" evidence="6"/>
<comment type="subcellular location">
    <subcellularLocation>
        <location evidence="3">Periplasm</location>
    </subcellularLocation>
</comment>
<dbReference type="InterPro" id="IPR058199">
    <property type="entry name" value="BlaB//VIM/IMP-1"/>
</dbReference>
<dbReference type="InterPro" id="IPR050855">
    <property type="entry name" value="NDM-1-like"/>
</dbReference>
<dbReference type="PANTHER" id="PTHR42951:SF4">
    <property type="entry name" value="ACYL-COENZYME A THIOESTERASE MBLAC2"/>
    <property type="match status" value="1"/>
</dbReference>
<name>A0ABV8UDW9_9PROT</name>
<dbReference type="PANTHER" id="PTHR42951">
    <property type="entry name" value="METALLO-BETA-LACTAMASE DOMAIN-CONTAINING"/>
    <property type="match status" value="1"/>
</dbReference>
<dbReference type="GO" id="GO:0008800">
    <property type="term" value="F:beta-lactamase activity"/>
    <property type="evidence" value="ECO:0007669"/>
    <property type="project" value="UniProtKB-EC"/>
</dbReference>
<sequence>MRVLVLFLFLMLIAPVGRAEDEGVRIRPLVNGVWLHVSSHTFENGYSATSNGLIVRDRGHLVLVDSAWGAAATATLLDEIEAAIGLKVTMAVATHSHADRAAGAEVMKARGIRFYASRKTRQLMIARGEVPPEYELDLADEAGATTKLGPLEVMFPGTAHTTDNLIVWLGREKLLFGGCAVREASARNLGYYKEGDPGNWGAAMALAKDHYGSATIVVPGHGTVSNTSLLDHTATLATKHLMKKAGMPD</sequence>
<keyword evidence="7" id="KW-0479">Metal-binding</keyword>
<keyword evidence="9" id="KW-0574">Periplasm</keyword>
<evidence type="ECO:0000259" key="13">
    <source>
        <dbReference type="SMART" id="SM00849"/>
    </source>
</evidence>
<comment type="cofactor">
    <cofactor evidence="2">
        <name>Zn(2+)</name>
        <dbReference type="ChEBI" id="CHEBI:29105"/>
    </cofactor>
</comment>
<evidence type="ECO:0000256" key="8">
    <source>
        <dbReference type="ARBA" id="ARBA00022729"/>
    </source>
</evidence>
<comment type="subunit">
    <text evidence="5">Monomer.</text>
</comment>
<dbReference type="SMART" id="SM00849">
    <property type="entry name" value="Lactamase_B"/>
    <property type="match status" value="1"/>
</dbReference>
<evidence type="ECO:0000256" key="9">
    <source>
        <dbReference type="ARBA" id="ARBA00022764"/>
    </source>
</evidence>
<evidence type="ECO:0000256" key="3">
    <source>
        <dbReference type="ARBA" id="ARBA00004418"/>
    </source>
</evidence>
<evidence type="ECO:0000256" key="5">
    <source>
        <dbReference type="ARBA" id="ARBA00011245"/>
    </source>
</evidence>
<evidence type="ECO:0000256" key="1">
    <source>
        <dbReference type="ARBA" id="ARBA00001526"/>
    </source>
</evidence>
<evidence type="ECO:0000256" key="2">
    <source>
        <dbReference type="ARBA" id="ARBA00001947"/>
    </source>
</evidence>
<evidence type="ECO:0000256" key="4">
    <source>
        <dbReference type="ARBA" id="ARBA00005250"/>
    </source>
</evidence>
<evidence type="ECO:0000256" key="7">
    <source>
        <dbReference type="ARBA" id="ARBA00022723"/>
    </source>
</evidence>
<gene>
    <name evidence="14" type="primary">bla</name>
    <name evidence="14" type="ORF">ACFO5Q_12340</name>
</gene>
<dbReference type="InterPro" id="IPR001279">
    <property type="entry name" value="Metallo-B-lactamas"/>
</dbReference>
<comment type="similarity">
    <text evidence="4">Belongs to the metallo-beta-lactamase superfamily. Class-B beta-lactamase family.</text>
</comment>
<dbReference type="SUPFAM" id="SSF56281">
    <property type="entry name" value="Metallo-hydrolase/oxidoreductase"/>
    <property type="match status" value="1"/>
</dbReference>
<accession>A0ABV8UDW9</accession>
<keyword evidence="11" id="KW-0862">Zinc</keyword>
<dbReference type="Pfam" id="PF00753">
    <property type="entry name" value="Lactamase_B"/>
    <property type="match status" value="1"/>
</dbReference>
<keyword evidence="8" id="KW-0732">Signal</keyword>
<evidence type="ECO:0000256" key="12">
    <source>
        <dbReference type="ARBA" id="ARBA00023251"/>
    </source>
</evidence>
<keyword evidence="12" id="KW-0046">Antibiotic resistance</keyword>
<comment type="catalytic activity">
    <reaction evidence="1">
        <text>a beta-lactam + H2O = a substituted beta-amino acid</text>
        <dbReference type="Rhea" id="RHEA:20401"/>
        <dbReference type="ChEBI" id="CHEBI:15377"/>
        <dbReference type="ChEBI" id="CHEBI:35627"/>
        <dbReference type="ChEBI" id="CHEBI:140347"/>
        <dbReference type="EC" id="3.5.2.6"/>
    </reaction>
</comment>
<dbReference type="Proteomes" id="UP001595776">
    <property type="component" value="Unassembled WGS sequence"/>
</dbReference>
<evidence type="ECO:0000256" key="10">
    <source>
        <dbReference type="ARBA" id="ARBA00022801"/>
    </source>
</evidence>
<organism evidence="14 15">
    <name type="scientific">Kordiimonas lipolytica</name>
    <dbReference type="NCBI Taxonomy" id="1662421"/>
    <lineage>
        <taxon>Bacteria</taxon>
        <taxon>Pseudomonadati</taxon>
        <taxon>Pseudomonadota</taxon>
        <taxon>Alphaproteobacteria</taxon>
        <taxon>Kordiimonadales</taxon>
        <taxon>Kordiimonadaceae</taxon>
        <taxon>Kordiimonas</taxon>
    </lineage>
</organism>